<feature type="region of interest" description="Disordered" evidence="5">
    <location>
        <begin position="169"/>
        <end position="364"/>
    </location>
</feature>
<dbReference type="InterPro" id="IPR013083">
    <property type="entry name" value="Znf_RING/FYVE/PHD"/>
</dbReference>
<feature type="compositionally biased region" description="Polar residues" evidence="5">
    <location>
        <begin position="328"/>
        <end position="344"/>
    </location>
</feature>
<dbReference type="GO" id="GO:0006511">
    <property type="term" value="P:ubiquitin-dependent protein catabolic process"/>
    <property type="evidence" value="ECO:0007669"/>
    <property type="project" value="TreeGrafter"/>
</dbReference>
<protein>
    <recommendedName>
        <fullName evidence="6">RING-type domain-containing protein</fullName>
    </recommendedName>
</protein>
<evidence type="ECO:0000256" key="3">
    <source>
        <dbReference type="ARBA" id="ARBA00022833"/>
    </source>
</evidence>
<dbReference type="SUPFAM" id="SSF57850">
    <property type="entry name" value="RING/U-box"/>
    <property type="match status" value="1"/>
</dbReference>
<keyword evidence="3" id="KW-0862">Zinc</keyword>
<dbReference type="PANTHER" id="PTHR47094:SF1">
    <property type="entry name" value="RING-TYPE E3 UBIQUITIN TRANSFERASE"/>
    <property type="match status" value="1"/>
</dbReference>
<proteinExistence type="predicted"/>
<keyword evidence="2 4" id="KW-0863">Zinc-finger</keyword>
<feature type="domain" description="RING-type" evidence="6">
    <location>
        <begin position="421"/>
        <end position="462"/>
    </location>
</feature>
<dbReference type="EMBL" id="MU863882">
    <property type="protein sequence ID" value="KAK4204388.1"/>
    <property type="molecule type" value="Genomic_DNA"/>
</dbReference>
<keyword evidence="1" id="KW-0479">Metal-binding</keyword>
<comment type="caution">
    <text evidence="7">The sequence shown here is derived from an EMBL/GenBank/DDBJ whole genome shotgun (WGS) entry which is preliminary data.</text>
</comment>
<evidence type="ECO:0000259" key="6">
    <source>
        <dbReference type="PROSITE" id="PS50089"/>
    </source>
</evidence>
<evidence type="ECO:0000256" key="2">
    <source>
        <dbReference type="ARBA" id="ARBA00022771"/>
    </source>
</evidence>
<dbReference type="Proteomes" id="UP001303160">
    <property type="component" value="Unassembled WGS sequence"/>
</dbReference>
<dbReference type="Gene3D" id="3.30.40.10">
    <property type="entry name" value="Zinc/RING finger domain, C3HC4 (zinc finger)"/>
    <property type="match status" value="1"/>
</dbReference>
<dbReference type="InterPro" id="IPR017907">
    <property type="entry name" value="Znf_RING_CS"/>
</dbReference>
<name>A0AAN6XPX8_9PEZI</name>
<dbReference type="GO" id="GO:0061630">
    <property type="term" value="F:ubiquitin protein ligase activity"/>
    <property type="evidence" value="ECO:0007669"/>
    <property type="project" value="InterPro"/>
</dbReference>
<feature type="region of interest" description="Disordered" evidence="5">
    <location>
        <begin position="77"/>
        <end position="130"/>
    </location>
</feature>
<dbReference type="GO" id="GO:0033768">
    <property type="term" value="C:SUMO-targeted ubiquitin ligase complex"/>
    <property type="evidence" value="ECO:0007669"/>
    <property type="project" value="TreeGrafter"/>
</dbReference>
<dbReference type="AlphaFoldDB" id="A0AAN6XPX8"/>
<dbReference type="InterPro" id="IPR001841">
    <property type="entry name" value="Znf_RING"/>
</dbReference>
<feature type="compositionally biased region" description="Polar residues" evidence="5">
    <location>
        <begin position="208"/>
        <end position="236"/>
    </location>
</feature>
<dbReference type="Pfam" id="PF13920">
    <property type="entry name" value="zf-C3HC4_3"/>
    <property type="match status" value="1"/>
</dbReference>
<dbReference type="PANTHER" id="PTHR47094">
    <property type="entry name" value="ELFLESS, ISOFORM B"/>
    <property type="match status" value="1"/>
</dbReference>
<feature type="compositionally biased region" description="Polar residues" evidence="5">
    <location>
        <begin position="83"/>
        <end position="92"/>
    </location>
</feature>
<feature type="compositionally biased region" description="Low complexity" evidence="5">
    <location>
        <begin position="251"/>
        <end position="261"/>
    </location>
</feature>
<accession>A0AAN6XPX8</accession>
<dbReference type="GO" id="GO:0140082">
    <property type="term" value="F:SUMO-ubiquitin ligase activity"/>
    <property type="evidence" value="ECO:0007669"/>
    <property type="project" value="TreeGrafter"/>
</dbReference>
<gene>
    <name evidence="7" type="ORF">QBC40DRAFT_97782</name>
</gene>
<evidence type="ECO:0000313" key="8">
    <source>
        <dbReference type="Proteomes" id="UP001303160"/>
    </source>
</evidence>
<keyword evidence="8" id="KW-1185">Reference proteome</keyword>
<feature type="compositionally biased region" description="Low complexity" evidence="5">
    <location>
        <begin position="309"/>
        <end position="326"/>
    </location>
</feature>
<feature type="compositionally biased region" description="Polar residues" evidence="5">
    <location>
        <begin position="178"/>
        <end position="192"/>
    </location>
</feature>
<dbReference type="InterPro" id="IPR049627">
    <property type="entry name" value="SLX8"/>
</dbReference>
<dbReference type="GO" id="GO:0032183">
    <property type="term" value="F:SUMO binding"/>
    <property type="evidence" value="ECO:0007669"/>
    <property type="project" value="TreeGrafter"/>
</dbReference>
<evidence type="ECO:0000256" key="4">
    <source>
        <dbReference type="PROSITE-ProRule" id="PRU00175"/>
    </source>
</evidence>
<dbReference type="PROSITE" id="PS00518">
    <property type="entry name" value="ZF_RING_1"/>
    <property type="match status" value="1"/>
</dbReference>
<reference evidence="7" key="1">
    <citation type="journal article" date="2023" name="Mol. Phylogenet. Evol.">
        <title>Genome-scale phylogeny and comparative genomics of the fungal order Sordariales.</title>
        <authorList>
            <person name="Hensen N."/>
            <person name="Bonometti L."/>
            <person name="Westerberg I."/>
            <person name="Brannstrom I.O."/>
            <person name="Guillou S."/>
            <person name="Cros-Aarteil S."/>
            <person name="Calhoun S."/>
            <person name="Haridas S."/>
            <person name="Kuo A."/>
            <person name="Mondo S."/>
            <person name="Pangilinan J."/>
            <person name="Riley R."/>
            <person name="LaButti K."/>
            <person name="Andreopoulos B."/>
            <person name="Lipzen A."/>
            <person name="Chen C."/>
            <person name="Yan M."/>
            <person name="Daum C."/>
            <person name="Ng V."/>
            <person name="Clum A."/>
            <person name="Steindorff A."/>
            <person name="Ohm R.A."/>
            <person name="Martin F."/>
            <person name="Silar P."/>
            <person name="Natvig D.O."/>
            <person name="Lalanne C."/>
            <person name="Gautier V."/>
            <person name="Ament-Velasquez S.L."/>
            <person name="Kruys A."/>
            <person name="Hutchinson M.I."/>
            <person name="Powell A.J."/>
            <person name="Barry K."/>
            <person name="Miller A.N."/>
            <person name="Grigoriev I.V."/>
            <person name="Debuchy R."/>
            <person name="Gladieux P."/>
            <person name="Hiltunen Thoren M."/>
            <person name="Johannesson H."/>
        </authorList>
    </citation>
    <scope>NUCLEOTIDE SEQUENCE</scope>
    <source>
        <strain evidence="7">CBS 315.58</strain>
    </source>
</reference>
<dbReference type="SMART" id="SM00184">
    <property type="entry name" value="RING"/>
    <property type="match status" value="1"/>
</dbReference>
<feature type="compositionally biased region" description="Polar residues" evidence="5">
    <location>
        <begin position="100"/>
        <end position="111"/>
    </location>
</feature>
<feature type="compositionally biased region" description="Low complexity" evidence="5">
    <location>
        <begin position="345"/>
        <end position="357"/>
    </location>
</feature>
<organism evidence="7 8">
    <name type="scientific">Triangularia verruculosa</name>
    <dbReference type="NCBI Taxonomy" id="2587418"/>
    <lineage>
        <taxon>Eukaryota</taxon>
        <taxon>Fungi</taxon>
        <taxon>Dikarya</taxon>
        <taxon>Ascomycota</taxon>
        <taxon>Pezizomycotina</taxon>
        <taxon>Sordariomycetes</taxon>
        <taxon>Sordariomycetidae</taxon>
        <taxon>Sordariales</taxon>
        <taxon>Podosporaceae</taxon>
        <taxon>Triangularia</taxon>
    </lineage>
</organism>
<dbReference type="PROSITE" id="PS50089">
    <property type="entry name" value="ZF_RING_2"/>
    <property type="match status" value="1"/>
</dbReference>
<evidence type="ECO:0000256" key="1">
    <source>
        <dbReference type="ARBA" id="ARBA00022723"/>
    </source>
</evidence>
<sequence>MANNFFASGFDDLFGELANLALPPPFTLPPLPSPAAGNRLNTNHLALQHPSFAPLGFPGFPNMCPLPLPSPSGFVPVPGASPGNLTQWQPRQAAQVGARSGTTPSFISGPTFSHGAPHPPTPMPSTAPASLSDALFQQPTTIGQFQPAPTQPQPPQRTVNNLSYLLSSSRPADHFHSSSRTFTPPAQQQQREPNSDDFYLDQFFRGFSSPSIPSASGTPQRPATVNHSSNASNPFSGTRFPRISPLPPSRAPRVAPPVGLRVPPPPSTSNTNEEEIDSDSADNMPASSRAVHASRRPSSARQQPPLPQASRVSGAASSSSATSAYAPQTANVRKNQSSQRTAGQAASRRASNVSASATGSATKRKHDEFELDNFDSDDLFGDHDPEVIDLVDKDVPDATAEVEEREEEKKKNWVKLSRFQCVICMDDVTDLTVTYCGHLFCSECLHSALQITPHKRICPICRQKIENKNAIGKFGPKAKGYYPLEIKLVTKKSLEKRATTAASRNNFGDH</sequence>
<evidence type="ECO:0000256" key="5">
    <source>
        <dbReference type="SAM" id="MobiDB-lite"/>
    </source>
</evidence>
<evidence type="ECO:0000313" key="7">
    <source>
        <dbReference type="EMBL" id="KAK4204388.1"/>
    </source>
</evidence>
<reference evidence="7" key="2">
    <citation type="submission" date="2023-05" db="EMBL/GenBank/DDBJ databases">
        <authorList>
            <consortium name="Lawrence Berkeley National Laboratory"/>
            <person name="Steindorff A."/>
            <person name="Hensen N."/>
            <person name="Bonometti L."/>
            <person name="Westerberg I."/>
            <person name="Brannstrom I.O."/>
            <person name="Guillou S."/>
            <person name="Cros-Aarteil S."/>
            <person name="Calhoun S."/>
            <person name="Haridas S."/>
            <person name="Kuo A."/>
            <person name="Mondo S."/>
            <person name="Pangilinan J."/>
            <person name="Riley R."/>
            <person name="Labutti K."/>
            <person name="Andreopoulos B."/>
            <person name="Lipzen A."/>
            <person name="Chen C."/>
            <person name="Yanf M."/>
            <person name="Daum C."/>
            <person name="Ng V."/>
            <person name="Clum A."/>
            <person name="Ohm R."/>
            <person name="Martin F."/>
            <person name="Silar P."/>
            <person name="Natvig D."/>
            <person name="Lalanne C."/>
            <person name="Gautier V."/>
            <person name="Ament-Velasquez S.L."/>
            <person name="Kruys A."/>
            <person name="Hutchinson M.I."/>
            <person name="Powell A.J."/>
            <person name="Barry K."/>
            <person name="Miller A.N."/>
            <person name="Grigoriev I.V."/>
            <person name="Debuchy R."/>
            <person name="Gladieux P."/>
            <person name="Thoren M.H."/>
            <person name="Johannesson H."/>
        </authorList>
    </citation>
    <scope>NUCLEOTIDE SEQUENCE</scope>
    <source>
        <strain evidence="7">CBS 315.58</strain>
    </source>
</reference>
<dbReference type="GO" id="GO:0008270">
    <property type="term" value="F:zinc ion binding"/>
    <property type="evidence" value="ECO:0007669"/>
    <property type="project" value="UniProtKB-KW"/>
</dbReference>